<feature type="compositionally biased region" description="Basic residues" evidence="2">
    <location>
        <begin position="136"/>
        <end position="145"/>
    </location>
</feature>
<protein>
    <recommendedName>
        <fullName evidence="3">C2H2-type domain-containing protein</fullName>
    </recommendedName>
</protein>
<proteinExistence type="predicted"/>
<keyword evidence="1" id="KW-0862">Zinc</keyword>
<gene>
    <name evidence="4" type="ORF">CC78DRAFT_112267</name>
</gene>
<feature type="compositionally biased region" description="Pro residues" evidence="2">
    <location>
        <begin position="636"/>
        <end position="647"/>
    </location>
</feature>
<feature type="compositionally biased region" description="Polar residues" evidence="2">
    <location>
        <begin position="126"/>
        <end position="135"/>
    </location>
</feature>
<evidence type="ECO:0000256" key="1">
    <source>
        <dbReference type="PROSITE-ProRule" id="PRU00042"/>
    </source>
</evidence>
<feature type="region of interest" description="Disordered" evidence="2">
    <location>
        <begin position="610"/>
        <end position="668"/>
    </location>
</feature>
<dbReference type="PROSITE" id="PS00028">
    <property type="entry name" value="ZINC_FINGER_C2H2_1"/>
    <property type="match status" value="1"/>
</dbReference>
<accession>A0A9P4N5E1</accession>
<dbReference type="GO" id="GO:0008270">
    <property type="term" value="F:zinc ion binding"/>
    <property type="evidence" value="ECO:0007669"/>
    <property type="project" value="UniProtKB-KW"/>
</dbReference>
<feature type="compositionally biased region" description="Polar residues" evidence="2">
    <location>
        <begin position="204"/>
        <end position="233"/>
    </location>
</feature>
<feature type="compositionally biased region" description="Low complexity" evidence="2">
    <location>
        <begin position="626"/>
        <end position="635"/>
    </location>
</feature>
<comment type="caution">
    <text evidence="4">The sequence shown here is derived from an EMBL/GenBank/DDBJ whole genome shotgun (WGS) entry which is preliminary data.</text>
</comment>
<sequence length="668" mass="74765">MFAGIATTVGRAETSSTMAHECSSSDPGGQHVSSNAYEPAMVVGKGCGNDKFEQFFSRYHVAEIIRGYELAQDEEFFKIARSYRKFDLRLLLKFVEDDVLDILEELKFLRESDVLRLSETTLKPSNRASHQSSILRHSHGMHSHRLSSSSRDSGYGSRPSSEVESSMLSLQERSCHISPLIPGNFQDDPLKRSSPAAPSFSSPQHLSESYNQPFSSTSVPQSPYTLSSESTPSGHLESSKLSRTRKYECMYCTQDFVRYGDCLNHEENNHSQRKEWICPHCQVRTKTKAGYDRHHKNHGCRQCDLKERVAVLSGPKTACACPYCAKLFEGLDCFASRAIHSKKVHFKSVNAKTRIDLDHSGMIQSLLQRQELAEPWRQFRESKSSVRLDWTPDNARELVEDLEFGDYPCGIDGILERVYDLAEKFQLPLDQATSTTDRSESKQEALLKSPKSHSSKVSDHFSSKSFLGRQGPDSMNIGVEHPGVHAGINLRTHDPMVAERTRRLLSTPFQGNLETHVGTNRQNLIREIHGSNEPRQCSPAKLRQNVFMGYGKASNDSLDAMEIAEMSDDPAFSNVSRSLTTSSQGWAFGDLDDSLIRMEGIMAQQILSSPQLDTSTYTPPAWDDALPPSLRSAAASPPPPPCVPLPRFPQRRAPSTQFRDFANPSDRP</sequence>
<feature type="domain" description="C2H2-type" evidence="3">
    <location>
        <begin position="247"/>
        <end position="275"/>
    </location>
</feature>
<evidence type="ECO:0000313" key="5">
    <source>
        <dbReference type="Proteomes" id="UP000800093"/>
    </source>
</evidence>
<feature type="region of interest" description="Disordered" evidence="2">
    <location>
        <begin position="431"/>
        <end position="476"/>
    </location>
</feature>
<dbReference type="AlphaFoldDB" id="A0A9P4N5E1"/>
<organism evidence="4 5">
    <name type="scientific">Lojkania enalia</name>
    <dbReference type="NCBI Taxonomy" id="147567"/>
    <lineage>
        <taxon>Eukaryota</taxon>
        <taxon>Fungi</taxon>
        <taxon>Dikarya</taxon>
        <taxon>Ascomycota</taxon>
        <taxon>Pezizomycotina</taxon>
        <taxon>Dothideomycetes</taxon>
        <taxon>Pleosporomycetidae</taxon>
        <taxon>Pleosporales</taxon>
        <taxon>Pleosporales incertae sedis</taxon>
        <taxon>Lojkania</taxon>
    </lineage>
</organism>
<dbReference type="Proteomes" id="UP000800093">
    <property type="component" value="Unassembled WGS sequence"/>
</dbReference>
<feature type="region of interest" description="Disordered" evidence="2">
    <location>
        <begin position="186"/>
        <end position="239"/>
    </location>
</feature>
<evidence type="ECO:0000259" key="3">
    <source>
        <dbReference type="PROSITE" id="PS50157"/>
    </source>
</evidence>
<dbReference type="OrthoDB" id="3945089at2759"/>
<dbReference type="SMART" id="SM00355">
    <property type="entry name" value="ZnF_C2H2"/>
    <property type="match status" value="2"/>
</dbReference>
<keyword evidence="1" id="KW-0863">Zinc-finger</keyword>
<feature type="region of interest" description="Disordered" evidence="2">
    <location>
        <begin position="126"/>
        <end position="163"/>
    </location>
</feature>
<feature type="compositionally biased region" description="Low complexity" evidence="2">
    <location>
        <begin position="193"/>
        <end position="203"/>
    </location>
</feature>
<keyword evidence="1" id="KW-0479">Metal-binding</keyword>
<evidence type="ECO:0000256" key="2">
    <source>
        <dbReference type="SAM" id="MobiDB-lite"/>
    </source>
</evidence>
<keyword evidence="5" id="KW-1185">Reference proteome</keyword>
<dbReference type="InterPro" id="IPR013087">
    <property type="entry name" value="Znf_C2H2_type"/>
</dbReference>
<dbReference type="EMBL" id="ML986595">
    <property type="protein sequence ID" value="KAF2266937.1"/>
    <property type="molecule type" value="Genomic_DNA"/>
</dbReference>
<reference evidence="5" key="1">
    <citation type="journal article" date="2020" name="Stud. Mycol.">
        <title>101 Dothideomycetes genomes: A test case for predicting lifestyles and emergence of pathogens.</title>
        <authorList>
            <person name="Haridas S."/>
            <person name="Albert R."/>
            <person name="Binder M."/>
            <person name="Bloem J."/>
            <person name="LaButti K."/>
            <person name="Salamov A."/>
            <person name="Andreopoulos B."/>
            <person name="Baker S."/>
            <person name="Barry K."/>
            <person name="Bills G."/>
            <person name="Bluhm B."/>
            <person name="Cannon C."/>
            <person name="Castanera R."/>
            <person name="Culley D."/>
            <person name="Daum C."/>
            <person name="Ezra D."/>
            <person name="Gonzalez J."/>
            <person name="Henrissat B."/>
            <person name="Kuo A."/>
            <person name="Liang C."/>
            <person name="Lipzen A."/>
            <person name="Lutzoni F."/>
            <person name="Magnuson J."/>
            <person name="Mondo S."/>
            <person name="Nolan M."/>
            <person name="Ohm R."/>
            <person name="Pangilinan J."/>
            <person name="Park H.-J."/>
            <person name="Ramirez L."/>
            <person name="Alfaro M."/>
            <person name="Sun H."/>
            <person name="Tritt A."/>
            <person name="Yoshinaga Y."/>
            <person name="Zwiers L.-H."/>
            <person name="Turgeon B."/>
            <person name="Goodwin S."/>
            <person name="Spatafora J."/>
            <person name="Crous P."/>
            <person name="Grigoriev I."/>
        </authorList>
    </citation>
    <scope>NUCLEOTIDE SEQUENCE [LARGE SCALE GENOMIC DNA]</scope>
    <source>
        <strain evidence="5">CBS 304.66</strain>
    </source>
</reference>
<evidence type="ECO:0000313" key="4">
    <source>
        <dbReference type="EMBL" id="KAF2266937.1"/>
    </source>
</evidence>
<feature type="compositionally biased region" description="Low complexity" evidence="2">
    <location>
        <begin position="146"/>
        <end position="160"/>
    </location>
</feature>
<name>A0A9P4N5E1_9PLEO</name>
<dbReference type="PROSITE" id="PS50157">
    <property type="entry name" value="ZINC_FINGER_C2H2_2"/>
    <property type="match status" value="1"/>
</dbReference>